<gene>
    <name evidence="2" type="ORF">SPIL2461_LOCUS11066</name>
</gene>
<evidence type="ECO:0000313" key="2">
    <source>
        <dbReference type="EMBL" id="CAE7451545.1"/>
    </source>
</evidence>
<evidence type="ECO:0000256" key="1">
    <source>
        <dbReference type="SAM" id="MobiDB-lite"/>
    </source>
</evidence>
<evidence type="ECO:0000313" key="3">
    <source>
        <dbReference type="Proteomes" id="UP000649617"/>
    </source>
</evidence>
<dbReference type="EMBL" id="CAJNIZ010021424">
    <property type="protein sequence ID" value="CAE7451545.1"/>
    <property type="molecule type" value="Genomic_DNA"/>
</dbReference>
<sequence length="68" mass="7612">MTHESAALLFRHLDLVALDIARLALEEFSTPSRCQCPLGRPTRTSCSRISSYRMNAKSTSRNARSKNS</sequence>
<organism evidence="2 3">
    <name type="scientific">Symbiodinium pilosum</name>
    <name type="common">Dinoflagellate</name>
    <dbReference type="NCBI Taxonomy" id="2952"/>
    <lineage>
        <taxon>Eukaryota</taxon>
        <taxon>Sar</taxon>
        <taxon>Alveolata</taxon>
        <taxon>Dinophyceae</taxon>
        <taxon>Suessiales</taxon>
        <taxon>Symbiodiniaceae</taxon>
        <taxon>Symbiodinium</taxon>
    </lineage>
</organism>
<keyword evidence="3" id="KW-1185">Reference proteome</keyword>
<proteinExistence type="predicted"/>
<accession>A0A812RU53</accession>
<feature type="region of interest" description="Disordered" evidence="1">
    <location>
        <begin position="40"/>
        <end position="68"/>
    </location>
</feature>
<feature type="compositionally biased region" description="Polar residues" evidence="1">
    <location>
        <begin position="42"/>
        <end position="62"/>
    </location>
</feature>
<name>A0A812RU53_SYMPI</name>
<reference evidence="2" key="1">
    <citation type="submission" date="2021-02" db="EMBL/GenBank/DDBJ databases">
        <authorList>
            <person name="Dougan E. K."/>
            <person name="Rhodes N."/>
            <person name="Thang M."/>
            <person name="Chan C."/>
        </authorList>
    </citation>
    <scope>NUCLEOTIDE SEQUENCE</scope>
</reference>
<feature type="non-terminal residue" evidence="2">
    <location>
        <position position="1"/>
    </location>
</feature>
<dbReference type="Proteomes" id="UP000649617">
    <property type="component" value="Unassembled WGS sequence"/>
</dbReference>
<protein>
    <submittedName>
        <fullName evidence="2">Uncharacterized protein</fullName>
    </submittedName>
</protein>
<dbReference type="AlphaFoldDB" id="A0A812RU53"/>
<comment type="caution">
    <text evidence="2">The sequence shown here is derived from an EMBL/GenBank/DDBJ whole genome shotgun (WGS) entry which is preliminary data.</text>
</comment>